<dbReference type="AlphaFoldDB" id="A0A383DPQ0"/>
<dbReference type="Gene3D" id="3.90.25.10">
    <property type="entry name" value="UDP-galactose 4-epimerase, domain 1"/>
    <property type="match status" value="1"/>
</dbReference>
<dbReference type="SUPFAM" id="SSF51735">
    <property type="entry name" value="NAD(P)-binding Rossmann-fold domains"/>
    <property type="match status" value="1"/>
</dbReference>
<sequence>MKKQKILITGSLGFVGSHLAKRYHNLGHTVVGVDSGIGGYSDNLTECVTHKINCCDVNSLNQLFEKNKFDLVIHSACTPYEGLSVVSPVLVTRNTYDASVCVLRCSIEHKVKRFVYMSSMARYGNQKPPFTETMQTRPEDPYGIAKVASEETVKCLCDLNNIEWSIVVPHNIYGPNQVYNDPYRNVVSIFLNRQLQNKPAIIYGDGNQKRCLSYIDDTLRV</sequence>
<evidence type="ECO:0000313" key="3">
    <source>
        <dbReference type="EMBL" id="SVE46243.1"/>
    </source>
</evidence>
<feature type="domain" description="NAD-dependent epimerase/dehydratase" evidence="2">
    <location>
        <begin position="6"/>
        <end position="220"/>
    </location>
</feature>
<organism evidence="3">
    <name type="scientific">marine metagenome</name>
    <dbReference type="NCBI Taxonomy" id="408172"/>
    <lineage>
        <taxon>unclassified sequences</taxon>
        <taxon>metagenomes</taxon>
        <taxon>ecological metagenomes</taxon>
    </lineage>
</organism>
<reference evidence="3" key="1">
    <citation type="submission" date="2018-05" db="EMBL/GenBank/DDBJ databases">
        <authorList>
            <person name="Lanie J.A."/>
            <person name="Ng W.-L."/>
            <person name="Kazmierczak K.M."/>
            <person name="Andrzejewski T.M."/>
            <person name="Davidsen T.M."/>
            <person name="Wayne K.J."/>
            <person name="Tettelin H."/>
            <person name="Glass J.I."/>
            <person name="Rusch D."/>
            <person name="Podicherti R."/>
            <person name="Tsui H.-C.T."/>
            <person name="Winkler M.E."/>
        </authorList>
    </citation>
    <scope>NUCLEOTIDE SEQUENCE</scope>
</reference>
<evidence type="ECO:0000259" key="2">
    <source>
        <dbReference type="Pfam" id="PF01370"/>
    </source>
</evidence>
<dbReference type="PANTHER" id="PTHR43000">
    <property type="entry name" value="DTDP-D-GLUCOSE 4,6-DEHYDRATASE-RELATED"/>
    <property type="match status" value="1"/>
</dbReference>
<feature type="non-terminal residue" evidence="3">
    <location>
        <position position="221"/>
    </location>
</feature>
<accession>A0A383DPQ0</accession>
<dbReference type="Pfam" id="PF01370">
    <property type="entry name" value="Epimerase"/>
    <property type="match status" value="1"/>
</dbReference>
<proteinExistence type="inferred from homology"/>
<dbReference type="EMBL" id="UINC01218979">
    <property type="protein sequence ID" value="SVE46243.1"/>
    <property type="molecule type" value="Genomic_DNA"/>
</dbReference>
<gene>
    <name evidence="3" type="ORF">METZ01_LOCUS499097</name>
</gene>
<dbReference type="InterPro" id="IPR001509">
    <property type="entry name" value="Epimerase_deHydtase"/>
</dbReference>
<dbReference type="InterPro" id="IPR036291">
    <property type="entry name" value="NAD(P)-bd_dom_sf"/>
</dbReference>
<protein>
    <recommendedName>
        <fullName evidence="2">NAD-dependent epimerase/dehydratase domain-containing protein</fullName>
    </recommendedName>
</protein>
<comment type="similarity">
    <text evidence="1">Belongs to the NAD(P)-dependent epimerase/dehydratase family.</text>
</comment>
<dbReference type="Gene3D" id="3.40.50.720">
    <property type="entry name" value="NAD(P)-binding Rossmann-like Domain"/>
    <property type="match status" value="1"/>
</dbReference>
<name>A0A383DPQ0_9ZZZZ</name>
<evidence type="ECO:0000256" key="1">
    <source>
        <dbReference type="ARBA" id="ARBA00007637"/>
    </source>
</evidence>